<dbReference type="AlphaFoldDB" id="A0A1W1HJ02"/>
<keyword evidence="6 13" id="KW-0418">Kinase</keyword>
<dbReference type="InterPro" id="IPR003661">
    <property type="entry name" value="HisK_dim/P_dom"/>
</dbReference>
<dbReference type="InterPro" id="IPR011006">
    <property type="entry name" value="CheY-like_superfamily"/>
</dbReference>
<dbReference type="InterPro" id="IPR001789">
    <property type="entry name" value="Sig_transdc_resp-reg_receiver"/>
</dbReference>
<keyword evidence="10" id="KW-1133">Transmembrane helix</keyword>
<organism evidence="13 14">
    <name type="scientific">Desulfamplus magnetovallimortis</name>
    <dbReference type="NCBI Taxonomy" id="1246637"/>
    <lineage>
        <taxon>Bacteria</taxon>
        <taxon>Pseudomonadati</taxon>
        <taxon>Thermodesulfobacteriota</taxon>
        <taxon>Desulfobacteria</taxon>
        <taxon>Desulfobacterales</taxon>
        <taxon>Desulfobacteraceae</taxon>
        <taxon>Desulfamplus</taxon>
    </lineage>
</organism>
<dbReference type="Pfam" id="PF00512">
    <property type="entry name" value="HisKA"/>
    <property type="match status" value="1"/>
</dbReference>
<evidence type="ECO:0000256" key="1">
    <source>
        <dbReference type="ARBA" id="ARBA00000085"/>
    </source>
</evidence>
<dbReference type="InterPro" id="IPR004358">
    <property type="entry name" value="Sig_transdc_His_kin-like_C"/>
</dbReference>
<dbReference type="SMART" id="SM00387">
    <property type="entry name" value="HATPase_c"/>
    <property type="match status" value="1"/>
</dbReference>
<dbReference type="Proteomes" id="UP000191931">
    <property type="component" value="Unassembled WGS sequence"/>
</dbReference>
<keyword evidence="10" id="KW-0472">Membrane</keyword>
<dbReference type="RefSeq" id="WP_080802300.1">
    <property type="nucleotide sequence ID" value="NZ_LT828543.1"/>
</dbReference>
<evidence type="ECO:0000256" key="2">
    <source>
        <dbReference type="ARBA" id="ARBA00012438"/>
    </source>
</evidence>
<evidence type="ECO:0000256" key="4">
    <source>
        <dbReference type="ARBA" id="ARBA00022679"/>
    </source>
</evidence>
<reference evidence="13 14" key="1">
    <citation type="submission" date="2017-03" db="EMBL/GenBank/DDBJ databases">
        <authorList>
            <person name="Afonso C.L."/>
            <person name="Miller P.J."/>
            <person name="Scott M.A."/>
            <person name="Spackman E."/>
            <person name="Goraichik I."/>
            <person name="Dimitrov K.M."/>
            <person name="Suarez D.L."/>
            <person name="Swayne D.E."/>
        </authorList>
    </citation>
    <scope>NUCLEOTIDE SEQUENCE [LARGE SCALE GENOMIC DNA]</scope>
    <source>
        <strain evidence="13">PRJEB14757</strain>
    </source>
</reference>
<keyword evidence="10" id="KW-0812">Transmembrane</keyword>
<evidence type="ECO:0000313" key="14">
    <source>
        <dbReference type="Proteomes" id="UP000191931"/>
    </source>
</evidence>
<dbReference type="Pfam" id="PF20969">
    <property type="entry name" value="MASE11"/>
    <property type="match status" value="1"/>
</dbReference>
<dbReference type="InterPro" id="IPR005467">
    <property type="entry name" value="His_kinase_dom"/>
</dbReference>
<proteinExistence type="predicted"/>
<keyword evidence="7" id="KW-0067">ATP-binding</keyword>
<dbReference type="InterPro" id="IPR036890">
    <property type="entry name" value="HATPase_C_sf"/>
</dbReference>
<dbReference type="PROSITE" id="PS50109">
    <property type="entry name" value="HIS_KIN"/>
    <property type="match status" value="1"/>
</dbReference>
<feature type="domain" description="Histidine kinase" evidence="11">
    <location>
        <begin position="230"/>
        <end position="458"/>
    </location>
</feature>
<evidence type="ECO:0000256" key="9">
    <source>
        <dbReference type="PROSITE-ProRule" id="PRU00169"/>
    </source>
</evidence>
<dbReference type="PANTHER" id="PTHR43065:SF46">
    <property type="entry name" value="C4-DICARBOXYLATE TRANSPORT SENSOR PROTEIN DCTB"/>
    <property type="match status" value="1"/>
</dbReference>
<dbReference type="SUPFAM" id="SSF52172">
    <property type="entry name" value="CheY-like"/>
    <property type="match status" value="1"/>
</dbReference>
<dbReference type="PROSITE" id="PS50110">
    <property type="entry name" value="RESPONSE_REGULATORY"/>
    <property type="match status" value="1"/>
</dbReference>
<evidence type="ECO:0000256" key="5">
    <source>
        <dbReference type="ARBA" id="ARBA00022741"/>
    </source>
</evidence>
<dbReference type="Pfam" id="PF00072">
    <property type="entry name" value="Response_reg"/>
    <property type="match status" value="1"/>
</dbReference>
<dbReference type="OrthoDB" id="45683at2"/>
<dbReference type="CDD" id="cd00082">
    <property type="entry name" value="HisKA"/>
    <property type="match status" value="1"/>
</dbReference>
<dbReference type="InterPro" id="IPR036097">
    <property type="entry name" value="HisK_dim/P_sf"/>
</dbReference>
<feature type="transmembrane region" description="Helical" evidence="10">
    <location>
        <begin position="98"/>
        <end position="118"/>
    </location>
</feature>
<dbReference type="SMART" id="SM00448">
    <property type="entry name" value="REC"/>
    <property type="match status" value="1"/>
</dbReference>
<dbReference type="CDD" id="cd00156">
    <property type="entry name" value="REC"/>
    <property type="match status" value="1"/>
</dbReference>
<keyword evidence="8" id="KW-0902">Two-component regulatory system</keyword>
<dbReference type="GO" id="GO:0005524">
    <property type="term" value="F:ATP binding"/>
    <property type="evidence" value="ECO:0007669"/>
    <property type="project" value="UniProtKB-KW"/>
</dbReference>
<dbReference type="PANTHER" id="PTHR43065">
    <property type="entry name" value="SENSOR HISTIDINE KINASE"/>
    <property type="match status" value="1"/>
</dbReference>
<evidence type="ECO:0000313" key="13">
    <source>
        <dbReference type="EMBL" id="SLM32471.1"/>
    </source>
</evidence>
<dbReference type="PRINTS" id="PR00344">
    <property type="entry name" value="BCTRLSENSOR"/>
</dbReference>
<keyword evidence="3 9" id="KW-0597">Phosphoprotein</keyword>
<dbReference type="STRING" id="1246637.MTBBW1_730024"/>
<dbReference type="GO" id="GO:0000155">
    <property type="term" value="F:phosphorelay sensor kinase activity"/>
    <property type="evidence" value="ECO:0007669"/>
    <property type="project" value="InterPro"/>
</dbReference>
<dbReference type="EC" id="2.7.13.3" evidence="2"/>
<feature type="transmembrane region" description="Helical" evidence="10">
    <location>
        <begin position="71"/>
        <end position="91"/>
    </location>
</feature>
<keyword evidence="4 13" id="KW-0808">Transferase</keyword>
<protein>
    <recommendedName>
        <fullName evidence="2">histidine kinase</fullName>
        <ecNumber evidence="2">2.7.13.3</ecNumber>
    </recommendedName>
</protein>
<dbReference type="EMBL" id="FWEV01000318">
    <property type="protein sequence ID" value="SLM32471.1"/>
    <property type="molecule type" value="Genomic_DNA"/>
</dbReference>
<name>A0A1W1HJ02_9BACT</name>
<dbReference type="Gene3D" id="3.40.50.2300">
    <property type="match status" value="1"/>
</dbReference>
<keyword evidence="14" id="KW-1185">Reference proteome</keyword>
<feature type="transmembrane region" description="Helical" evidence="10">
    <location>
        <begin position="148"/>
        <end position="167"/>
    </location>
</feature>
<feature type="modified residue" description="4-aspartylphosphate" evidence="9">
    <location>
        <position position="528"/>
    </location>
</feature>
<feature type="transmembrane region" description="Helical" evidence="10">
    <location>
        <begin position="187"/>
        <end position="208"/>
    </location>
</feature>
<keyword evidence="5" id="KW-0547">Nucleotide-binding</keyword>
<feature type="transmembrane region" description="Helical" evidence="10">
    <location>
        <begin position="44"/>
        <end position="65"/>
    </location>
</feature>
<evidence type="ECO:0000256" key="7">
    <source>
        <dbReference type="ARBA" id="ARBA00022840"/>
    </source>
</evidence>
<evidence type="ECO:0000259" key="12">
    <source>
        <dbReference type="PROSITE" id="PS50110"/>
    </source>
</evidence>
<dbReference type="SMART" id="SM00388">
    <property type="entry name" value="HisKA"/>
    <property type="match status" value="1"/>
</dbReference>
<dbReference type="Pfam" id="PF02518">
    <property type="entry name" value="HATPase_c"/>
    <property type="match status" value="1"/>
</dbReference>
<dbReference type="Gene3D" id="3.30.565.10">
    <property type="entry name" value="Histidine kinase-like ATPase, C-terminal domain"/>
    <property type="match status" value="1"/>
</dbReference>
<feature type="domain" description="Response regulatory" evidence="12">
    <location>
        <begin position="479"/>
        <end position="594"/>
    </location>
</feature>
<evidence type="ECO:0000256" key="6">
    <source>
        <dbReference type="ARBA" id="ARBA00022777"/>
    </source>
</evidence>
<dbReference type="Gene3D" id="1.10.287.130">
    <property type="match status" value="1"/>
</dbReference>
<sequence>MKKPMDKALINKIITNLKQKMLLLTTPDESVANSGIRYWQEKNLLILLSLCFVFGTIVYIPSVALSIKEDLWIIAVADTLIYTYIIVLFFFKKLPYMVRASSLSLISYFLGMILLIVLGPFGGGPVWLFVFPVITVLLMTLREAVMALILNGISIFGIGALMMIYNFEGWAKIAVVVNPVEKWVVSSLNFMLLNTIVVFSAASVLKGLKLSLEQLNRARKMEALGLLAGGVAHDLNNILSAIVGFPDLLMMEIEEDHPMRPYLLAIKNSGNRAAEIIQDLLTLSRRGVSNREVINLNDVVTDFFNTPEFKTILSFHPNTTVNKKLQKNLPLVMGSQHHLEKTLMNLISNAAEAQSDKNGIITVSTSHCHVKKTIQSYCRVPKGEYVLLGVEDQGTGISSEDLERIFEPFFTKKKMGRSGTGLGMAVVWGTVQDHEGYIDVKSILDEGTQFTLYFPVTFERRKAKNMEKNLNHIMGNKESILIVDDDKSLGDVITVMLKSLNYSPVYVQNGEESIEYLQHNVADLVLLDMIMGEGMDGLETYREIIKIHPEQKAIVLSGFSQSEKVDEVIRLGASKYLKKPCTMKVLGEAIKEVFSK</sequence>
<evidence type="ECO:0000256" key="3">
    <source>
        <dbReference type="ARBA" id="ARBA00022553"/>
    </source>
</evidence>
<dbReference type="InterPro" id="IPR048437">
    <property type="entry name" value="MASE11"/>
</dbReference>
<comment type="catalytic activity">
    <reaction evidence="1">
        <text>ATP + protein L-histidine = ADP + protein N-phospho-L-histidine.</text>
        <dbReference type="EC" id="2.7.13.3"/>
    </reaction>
</comment>
<dbReference type="SUPFAM" id="SSF55874">
    <property type="entry name" value="ATPase domain of HSP90 chaperone/DNA topoisomerase II/histidine kinase"/>
    <property type="match status" value="1"/>
</dbReference>
<gene>
    <name evidence="13" type="ORF">MTBBW1_730024</name>
</gene>
<evidence type="ECO:0000259" key="11">
    <source>
        <dbReference type="PROSITE" id="PS50109"/>
    </source>
</evidence>
<accession>A0A1W1HJ02</accession>
<evidence type="ECO:0000256" key="10">
    <source>
        <dbReference type="SAM" id="Phobius"/>
    </source>
</evidence>
<dbReference type="InterPro" id="IPR003594">
    <property type="entry name" value="HATPase_dom"/>
</dbReference>
<dbReference type="SUPFAM" id="SSF47384">
    <property type="entry name" value="Homodimeric domain of signal transducing histidine kinase"/>
    <property type="match status" value="1"/>
</dbReference>
<evidence type="ECO:0000256" key="8">
    <source>
        <dbReference type="ARBA" id="ARBA00023012"/>
    </source>
</evidence>